<dbReference type="RefSeq" id="WP_184817108.1">
    <property type="nucleotide sequence ID" value="NZ_BMTK01000001.1"/>
</dbReference>
<evidence type="ECO:0000313" key="10">
    <source>
        <dbReference type="Proteomes" id="UP000579523"/>
    </source>
</evidence>
<keyword evidence="3 7" id="KW-0812">Transmembrane</keyword>
<dbReference type="EMBL" id="JACHJI010000001">
    <property type="protein sequence ID" value="MBB4896242.1"/>
    <property type="molecule type" value="Genomic_DNA"/>
</dbReference>
<dbReference type="PANTHER" id="PTHR43731:SF14">
    <property type="entry name" value="PRESENILIN-ASSOCIATED RHOMBOID-LIKE PROTEIN, MITOCHONDRIAL"/>
    <property type="match status" value="1"/>
</dbReference>
<keyword evidence="9" id="KW-0645">Protease</keyword>
<keyword evidence="5 7" id="KW-1133">Transmembrane helix</keyword>
<keyword evidence="4" id="KW-0378">Hydrolase</keyword>
<comment type="similarity">
    <text evidence="2">Belongs to the peptidase S54 family.</text>
</comment>
<dbReference type="Pfam" id="PF01694">
    <property type="entry name" value="Rhomboid"/>
    <property type="match status" value="1"/>
</dbReference>
<evidence type="ECO:0000256" key="4">
    <source>
        <dbReference type="ARBA" id="ARBA00022801"/>
    </source>
</evidence>
<feature type="transmembrane region" description="Helical" evidence="7">
    <location>
        <begin position="230"/>
        <end position="247"/>
    </location>
</feature>
<reference evidence="9 10" key="1">
    <citation type="submission" date="2020-08" db="EMBL/GenBank/DDBJ databases">
        <title>Genomic Encyclopedia of Type Strains, Phase III (KMG-III): the genomes of soil and plant-associated and newly described type strains.</title>
        <authorList>
            <person name="Whitman W."/>
        </authorList>
    </citation>
    <scope>NUCLEOTIDE SEQUENCE [LARGE SCALE GENOMIC DNA]</scope>
    <source>
        <strain evidence="9 10">CECT 3273</strain>
    </source>
</reference>
<sequence>MDSESTVTTCYRHPEVECHVRCTRCDRYICPDCMREAAVGHQCPECVREGARSVRQARTVVGGRVSTVPVVTYALIAVNVLVYLAESVRPEIVDRFAMLGAGLVGPDGVSYLWVDGSHSGDYRPEGLVDGEWYRMLTGAFLHLPPAEGTFGVLHIVMNMVALWNLGRLVEPMLGRVHYLALYLLSALGGSVLVLLLAPGDAVVGASGAVFGVGAAYYVMARRIGADMNTVNRFMAGLLLWLVVSAVATSWEGHLGGLLAGGAVALVFAYVPRGPRRGLVQAAACAGLVVLVVVLAAVKVSELTGGGILR</sequence>
<dbReference type="InterPro" id="IPR050925">
    <property type="entry name" value="Rhomboid_protease_S54"/>
</dbReference>
<gene>
    <name evidence="9" type="ORF">FHS37_000258</name>
</gene>
<dbReference type="GO" id="GO:0016020">
    <property type="term" value="C:membrane"/>
    <property type="evidence" value="ECO:0007669"/>
    <property type="project" value="UniProtKB-SubCell"/>
</dbReference>
<dbReference type="PANTHER" id="PTHR43731">
    <property type="entry name" value="RHOMBOID PROTEASE"/>
    <property type="match status" value="1"/>
</dbReference>
<evidence type="ECO:0000256" key="2">
    <source>
        <dbReference type="ARBA" id="ARBA00009045"/>
    </source>
</evidence>
<feature type="transmembrane region" description="Helical" evidence="7">
    <location>
        <begin position="201"/>
        <end position="218"/>
    </location>
</feature>
<dbReference type="InterPro" id="IPR022764">
    <property type="entry name" value="Peptidase_S54_rhomboid_dom"/>
</dbReference>
<dbReference type="SUPFAM" id="SSF144091">
    <property type="entry name" value="Rhomboid-like"/>
    <property type="match status" value="1"/>
</dbReference>
<feature type="transmembrane region" description="Helical" evidence="7">
    <location>
        <begin position="148"/>
        <end position="166"/>
    </location>
</feature>
<comment type="subcellular location">
    <subcellularLocation>
        <location evidence="1">Membrane</location>
        <topology evidence="1">Multi-pass membrane protein</topology>
    </subcellularLocation>
</comment>
<keyword evidence="10" id="KW-1185">Reference proteome</keyword>
<feature type="transmembrane region" description="Helical" evidence="7">
    <location>
        <begin position="277"/>
        <end position="297"/>
    </location>
</feature>
<dbReference type="GO" id="GO:0004252">
    <property type="term" value="F:serine-type endopeptidase activity"/>
    <property type="evidence" value="ECO:0007669"/>
    <property type="project" value="InterPro"/>
</dbReference>
<dbReference type="InterPro" id="IPR035952">
    <property type="entry name" value="Rhomboid-like_sf"/>
</dbReference>
<dbReference type="Proteomes" id="UP000579523">
    <property type="component" value="Unassembled WGS sequence"/>
</dbReference>
<evidence type="ECO:0000256" key="1">
    <source>
        <dbReference type="ARBA" id="ARBA00004141"/>
    </source>
</evidence>
<evidence type="ECO:0000313" key="9">
    <source>
        <dbReference type="EMBL" id="MBB4896242.1"/>
    </source>
</evidence>
<keyword evidence="6 7" id="KW-0472">Membrane</keyword>
<dbReference type="Gene3D" id="1.20.1540.10">
    <property type="entry name" value="Rhomboid-like"/>
    <property type="match status" value="1"/>
</dbReference>
<organism evidence="9 10">
    <name type="scientific">Streptomyces griseomycini</name>
    <dbReference type="NCBI Taxonomy" id="66895"/>
    <lineage>
        <taxon>Bacteria</taxon>
        <taxon>Bacillati</taxon>
        <taxon>Actinomycetota</taxon>
        <taxon>Actinomycetes</taxon>
        <taxon>Kitasatosporales</taxon>
        <taxon>Streptomycetaceae</taxon>
        <taxon>Streptomyces</taxon>
    </lineage>
</organism>
<evidence type="ECO:0000256" key="3">
    <source>
        <dbReference type="ARBA" id="ARBA00022692"/>
    </source>
</evidence>
<comment type="caution">
    <text evidence="9">The sequence shown here is derived from an EMBL/GenBank/DDBJ whole genome shotgun (WGS) entry which is preliminary data.</text>
</comment>
<feature type="domain" description="Peptidase S54 rhomboid" evidence="8">
    <location>
        <begin position="130"/>
        <end position="268"/>
    </location>
</feature>
<proteinExistence type="inferred from homology"/>
<feature type="transmembrane region" description="Helical" evidence="7">
    <location>
        <begin position="178"/>
        <end position="195"/>
    </location>
</feature>
<evidence type="ECO:0000256" key="6">
    <source>
        <dbReference type="ARBA" id="ARBA00023136"/>
    </source>
</evidence>
<evidence type="ECO:0000256" key="5">
    <source>
        <dbReference type="ARBA" id="ARBA00022989"/>
    </source>
</evidence>
<protein>
    <submittedName>
        <fullName evidence="9">Membrane associated rhomboid family serine protease</fullName>
    </submittedName>
</protein>
<dbReference type="AlphaFoldDB" id="A0A7W7LUB6"/>
<feature type="transmembrane region" description="Helical" evidence="7">
    <location>
        <begin position="65"/>
        <end position="84"/>
    </location>
</feature>
<evidence type="ECO:0000259" key="8">
    <source>
        <dbReference type="Pfam" id="PF01694"/>
    </source>
</evidence>
<accession>A0A7W7LUB6</accession>
<feature type="transmembrane region" description="Helical" evidence="7">
    <location>
        <begin position="253"/>
        <end position="270"/>
    </location>
</feature>
<dbReference type="GO" id="GO:0006508">
    <property type="term" value="P:proteolysis"/>
    <property type="evidence" value="ECO:0007669"/>
    <property type="project" value="UniProtKB-KW"/>
</dbReference>
<name>A0A7W7LUB6_9ACTN</name>
<evidence type="ECO:0000256" key="7">
    <source>
        <dbReference type="SAM" id="Phobius"/>
    </source>
</evidence>